<keyword evidence="1" id="KW-0812">Transmembrane</keyword>
<keyword evidence="1" id="KW-1133">Transmembrane helix</keyword>
<feature type="transmembrane region" description="Helical" evidence="1">
    <location>
        <begin position="12"/>
        <end position="34"/>
    </location>
</feature>
<evidence type="ECO:0000313" key="3">
    <source>
        <dbReference type="Proteomes" id="UP000319148"/>
    </source>
</evidence>
<accession>A0A501PS72</accession>
<keyword evidence="1" id="KW-0472">Membrane</keyword>
<dbReference type="Proteomes" id="UP000319148">
    <property type="component" value="Unassembled WGS sequence"/>
</dbReference>
<dbReference type="OrthoDB" id="7471552at2"/>
<sequence length="144" mass="16895">MQADKKMRWSVHILRTLFGAWNLFFGLVFFFEFIPQPMGHGEMTPYLNQTLIDTHLFHVVKVIEIIVGILLLTNRAVPLALCVYFPVTVVIYIVNMYLEEFAAGPFIAIIYLAVHLFLFWAYRSYYLPMLAWRAEINPFKSQKD</sequence>
<feature type="transmembrane region" description="Helical" evidence="1">
    <location>
        <begin position="104"/>
        <end position="122"/>
    </location>
</feature>
<dbReference type="RefSeq" id="WP_139937821.1">
    <property type="nucleotide sequence ID" value="NZ_JBHSYP010000022.1"/>
</dbReference>
<evidence type="ECO:0000256" key="1">
    <source>
        <dbReference type="SAM" id="Phobius"/>
    </source>
</evidence>
<name>A0A501PS72_9PROT</name>
<dbReference type="EMBL" id="VFIY01000004">
    <property type="protein sequence ID" value="TPD62571.1"/>
    <property type="molecule type" value="Genomic_DNA"/>
</dbReference>
<feature type="transmembrane region" description="Helical" evidence="1">
    <location>
        <begin position="79"/>
        <end position="98"/>
    </location>
</feature>
<evidence type="ECO:0000313" key="2">
    <source>
        <dbReference type="EMBL" id="TPD62571.1"/>
    </source>
</evidence>
<organism evidence="2 3">
    <name type="scientific">Emcibacter nanhaiensis</name>
    <dbReference type="NCBI Taxonomy" id="1505037"/>
    <lineage>
        <taxon>Bacteria</taxon>
        <taxon>Pseudomonadati</taxon>
        <taxon>Pseudomonadota</taxon>
        <taxon>Alphaproteobacteria</taxon>
        <taxon>Emcibacterales</taxon>
        <taxon>Emcibacteraceae</taxon>
        <taxon>Emcibacter</taxon>
    </lineage>
</organism>
<proteinExistence type="predicted"/>
<comment type="caution">
    <text evidence="2">The sequence shown here is derived from an EMBL/GenBank/DDBJ whole genome shotgun (WGS) entry which is preliminary data.</text>
</comment>
<gene>
    <name evidence="2" type="ORF">FIV46_00370</name>
</gene>
<dbReference type="AlphaFoldDB" id="A0A501PS72"/>
<keyword evidence="3" id="KW-1185">Reference proteome</keyword>
<protein>
    <submittedName>
        <fullName evidence="2">DoxX family protein</fullName>
    </submittedName>
</protein>
<reference evidence="3" key="1">
    <citation type="submission" date="2019-06" db="EMBL/GenBank/DDBJ databases">
        <title>The complete genome of Emcibacter congregatus ZYLT.</title>
        <authorList>
            <person name="Zhao Z."/>
        </authorList>
    </citation>
    <scope>NUCLEOTIDE SEQUENCE [LARGE SCALE GENOMIC DNA]</scope>
    <source>
        <strain evidence="3">MCCC 1A06723</strain>
    </source>
</reference>
<feature type="transmembrane region" description="Helical" evidence="1">
    <location>
        <begin position="54"/>
        <end position="72"/>
    </location>
</feature>